<evidence type="ECO:0000256" key="2">
    <source>
        <dbReference type="ARBA" id="ARBA00005386"/>
    </source>
</evidence>
<feature type="repeat" description="TPR" evidence="8">
    <location>
        <begin position="46"/>
        <end position="79"/>
    </location>
</feature>
<dbReference type="InterPro" id="IPR019734">
    <property type="entry name" value="TPR_rpt"/>
</dbReference>
<dbReference type="Gene3D" id="1.25.40.10">
    <property type="entry name" value="Tetratricopeptide repeat domain"/>
    <property type="match status" value="1"/>
</dbReference>
<organism evidence="10 11">
    <name type="scientific">Roseospira marina</name>
    <dbReference type="NCBI Taxonomy" id="140057"/>
    <lineage>
        <taxon>Bacteria</taxon>
        <taxon>Pseudomonadati</taxon>
        <taxon>Pseudomonadota</taxon>
        <taxon>Alphaproteobacteria</taxon>
        <taxon>Rhodospirillales</taxon>
        <taxon>Rhodospirillaceae</taxon>
        <taxon>Roseospira</taxon>
    </lineage>
</organism>
<dbReference type="PANTHER" id="PTHR44835">
    <property type="entry name" value="UDP-N-ACETYLGLUCOSAMINE--PEPTIDE N-ACETYLGLUCOSAMINYLTRANSFERASE SPINDLY-RELATED"/>
    <property type="match status" value="1"/>
</dbReference>
<keyword evidence="6" id="KW-0677">Repeat</keyword>
<dbReference type="SUPFAM" id="SSF48452">
    <property type="entry name" value="TPR-like"/>
    <property type="match status" value="1"/>
</dbReference>
<keyword evidence="7 8" id="KW-0802">TPR repeat</keyword>
<dbReference type="Proteomes" id="UP000324065">
    <property type="component" value="Unassembled WGS sequence"/>
</dbReference>
<reference evidence="10 11" key="1">
    <citation type="submission" date="2019-09" db="EMBL/GenBank/DDBJ databases">
        <title>Genome sequence of Roseospira marina, one of the more divergent members of the non-sulfur purple photosynthetic bacterial family, the Rhodospirillaceae.</title>
        <authorList>
            <person name="Meyer T."/>
            <person name="Kyndt J."/>
        </authorList>
    </citation>
    <scope>NUCLEOTIDE SEQUENCE [LARGE SCALE GENOMIC DNA]</scope>
    <source>
        <strain evidence="10 11">DSM 15113</strain>
    </source>
</reference>
<proteinExistence type="inferred from homology"/>
<dbReference type="Gene3D" id="3.40.50.11380">
    <property type="match status" value="1"/>
</dbReference>
<evidence type="ECO:0000256" key="1">
    <source>
        <dbReference type="ARBA" id="ARBA00004922"/>
    </source>
</evidence>
<dbReference type="Pfam" id="PF13844">
    <property type="entry name" value="Glyco_transf_41"/>
    <property type="match status" value="2"/>
</dbReference>
<keyword evidence="4" id="KW-0328">Glycosyltransferase</keyword>
<sequence>MTASSPAPPDSLSTALAEAARALDGTDPARAERLALSVLSAAPDQATAHHILGQARLRQGRAEEAADAFRAALDREPGGVAHLRGLARSLDISGADHAAHDAYHALLLADPKDLRARWYGGRMLPRVYHDSAEIPLWRRRFADALGMLTASPLETPEQAATAVQGIGQGTNFMLSYQGEDDRALQTLWGHFTHRAVAACQPDLVAPCPPPPPVPGRTLRIGYVSEHFWSHTITLLFGHWVLRQDRDRFEVSVYLVGGPRDSTTEALARNADTVRDLRAAPVVTAARRIRDDQLDVVVFPDLGMGARSFVLAACRLAPRQCVSWGHPVTTGLPTVDVFLTSEAMEPEGAEAVYTERLVPLPRLGIHYRPAQRTDGRRDVFGLPEGVPVYLCCQALQKYLPDQDDLFARIATAVPDARFVFLRHRSATAANAAFLRRLESAFVARGLDPGAHLVALPWLAWEDFLRLCGVCDVFLDSIGWSGGNTTLEALAQGAIPVTLPGPFMRGRHTMAMLRLMGLDELVARDRNDYVAIAARLGQDREVRARLRAEVQERRNRLYGDDGAVRALEAFYEGEQPIHGRPATKNT</sequence>
<protein>
    <recommendedName>
        <fullName evidence="3">protein O-GlcNAc transferase</fullName>
        <ecNumber evidence="3">2.4.1.255</ecNumber>
    </recommendedName>
</protein>
<name>A0A5M6ID03_9PROT</name>
<comment type="similarity">
    <text evidence="2">Belongs to the glycosyltransferase 41 family. O-GlcNAc transferase subfamily.</text>
</comment>
<feature type="domain" description="O-GlcNAc transferase C-terminal" evidence="9">
    <location>
        <begin position="215"/>
        <end position="360"/>
    </location>
</feature>
<evidence type="ECO:0000313" key="11">
    <source>
        <dbReference type="Proteomes" id="UP000324065"/>
    </source>
</evidence>
<evidence type="ECO:0000259" key="9">
    <source>
        <dbReference type="Pfam" id="PF13844"/>
    </source>
</evidence>
<dbReference type="PROSITE" id="PS50005">
    <property type="entry name" value="TPR"/>
    <property type="match status" value="1"/>
</dbReference>
<comment type="caution">
    <text evidence="10">The sequence shown here is derived from an EMBL/GenBank/DDBJ whole genome shotgun (WGS) entry which is preliminary data.</text>
</comment>
<gene>
    <name evidence="10" type="ORF">F1188_11490</name>
</gene>
<dbReference type="AlphaFoldDB" id="A0A5M6ID03"/>
<evidence type="ECO:0000313" key="10">
    <source>
        <dbReference type="EMBL" id="KAA5605508.1"/>
    </source>
</evidence>
<dbReference type="SUPFAM" id="SSF53756">
    <property type="entry name" value="UDP-Glycosyltransferase/glycogen phosphorylase"/>
    <property type="match status" value="1"/>
</dbReference>
<dbReference type="EMBL" id="VWPJ01000009">
    <property type="protein sequence ID" value="KAA5605508.1"/>
    <property type="molecule type" value="Genomic_DNA"/>
</dbReference>
<dbReference type="InterPro" id="IPR051939">
    <property type="entry name" value="Glycosyltr_41/O-GlcNAc_trsf"/>
</dbReference>
<keyword evidence="11" id="KW-1185">Reference proteome</keyword>
<evidence type="ECO:0000256" key="3">
    <source>
        <dbReference type="ARBA" id="ARBA00011970"/>
    </source>
</evidence>
<dbReference type="OrthoDB" id="146908at2"/>
<dbReference type="InterPro" id="IPR029489">
    <property type="entry name" value="OGT/SEC/SPY_C"/>
</dbReference>
<evidence type="ECO:0000256" key="5">
    <source>
        <dbReference type="ARBA" id="ARBA00022679"/>
    </source>
</evidence>
<comment type="pathway">
    <text evidence="1">Protein modification; protein glycosylation.</text>
</comment>
<evidence type="ECO:0000256" key="7">
    <source>
        <dbReference type="ARBA" id="ARBA00022803"/>
    </source>
</evidence>
<evidence type="ECO:0000256" key="8">
    <source>
        <dbReference type="PROSITE-ProRule" id="PRU00339"/>
    </source>
</evidence>
<dbReference type="InterPro" id="IPR011990">
    <property type="entry name" value="TPR-like_helical_dom_sf"/>
</dbReference>
<keyword evidence="5" id="KW-0808">Transferase</keyword>
<dbReference type="GO" id="GO:0097363">
    <property type="term" value="F:protein O-acetylglucosaminyltransferase activity"/>
    <property type="evidence" value="ECO:0007669"/>
    <property type="project" value="UniProtKB-EC"/>
</dbReference>
<accession>A0A5M6ID03</accession>
<evidence type="ECO:0000256" key="4">
    <source>
        <dbReference type="ARBA" id="ARBA00022676"/>
    </source>
</evidence>
<evidence type="ECO:0000256" key="6">
    <source>
        <dbReference type="ARBA" id="ARBA00022737"/>
    </source>
</evidence>
<feature type="domain" description="O-GlcNAc transferase C-terminal" evidence="9">
    <location>
        <begin position="375"/>
        <end position="553"/>
    </location>
</feature>
<dbReference type="RefSeq" id="WP_150062559.1">
    <property type="nucleotide sequence ID" value="NZ_JACHII010000017.1"/>
</dbReference>
<dbReference type="Gene3D" id="3.40.50.2000">
    <property type="entry name" value="Glycogen Phosphorylase B"/>
    <property type="match status" value="1"/>
</dbReference>
<dbReference type="EC" id="2.4.1.255" evidence="3"/>
<dbReference type="PANTHER" id="PTHR44835:SF1">
    <property type="entry name" value="PROTEIN O-GLCNAC TRANSFERASE"/>
    <property type="match status" value="1"/>
</dbReference>